<dbReference type="PANTHER" id="PTHR13055">
    <property type="entry name" value="TUMOR ENDOTHELIAL MARKER 7 RELATED"/>
    <property type="match status" value="1"/>
</dbReference>
<keyword evidence="4" id="KW-1133">Transmembrane helix</keyword>
<dbReference type="InterPro" id="IPR031152">
    <property type="entry name" value="PLXDC"/>
</dbReference>
<keyword evidence="10" id="KW-1185">Reference proteome</keyword>
<dbReference type="GO" id="GO:0016020">
    <property type="term" value="C:membrane"/>
    <property type="evidence" value="ECO:0007669"/>
    <property type="project" value="UniProtKB-SubCell"/>
</dbReference>
<comment type="subcellular location">
    <subcellularLocation>
        <location evidence="1">Membrane</location>
        <topology evidence="1">Single-pass type I membrane protein</topology>
    </subcellularLocation>
</comment>
<evidence type="ECO:0000256" key="1">
    <source>
        <dbReference type="ARBA" id="ARBA00004479"/>
    </source>
</evidence>
<gene>
    <name evidence="9" type="ORF">AFUS01_LOCUS15463</name>
</gene>
<evidence type="ECO:0000256" key="6">
    <source>
        <dbReference type="ARBA" id="ARBA00023180"/>
    </source>
</evidence>
<dbReference type="SMART" id="SM00423">
    <property type="entry name" value="PSI"/>
    <property type="match status" value="1"/>
</dbReference>
<evidence type="ECO:0000256" key="4">
    <source>
        <dbReference type="ARBA" id="ARBA00022989"/>
    </source>
</evidence>
<feature type="compositionally biased region" description="Polar residues" evidence="7">
    <location>
        <begin position="342"/>
        <end position="357"/>
    </location>
</feature>
<dbReference type="Proteomes" id="UP000708208">
    <property type="component" value="Unassembled WGS sequence"/>
</dbReference>
<organism evidence="9 10">
    <name type="scientific">Allacma fusca</name>
    <dbReference type="NCBI Taxonomy" id="39272"/>
    <lineage>
        <taxon>Eukaryota</taxon>
        <taxon>Metazoa</taxon>
        <taxon>Ecdysozoa</taxon>
        <taxon>Arthropoda</taxon>
        <taxon>Hexapoda</taxon>
        <taxon>Collembola</taxon>
        <taxon>Symphypleona</taxon>
        <taxon>Sminthuridae</taxon>
        <taxon>Allacma</taxon>
    </lineage>
</organism>
<dbReference type="InterPro" id="IPR016201">
    <property type="entry name" value="PSI"/>
</dbReference>
<feature type="region of interest" description="Disordered" evidence="7">
    <location>
        <begin position="342"/>
        <end position="366"/>
    </location>
</feature>
<dbReference type="Pfam" id="PF01437">
    <property type="entry name" value="PSI"/>
    <property type="match status" value="1"/>
</dbReference>
<evidence type="ECO:0000313" key="10">
    <source>
        <dbReference type="Proteomes" id="UP000708208"/>
    </source>
</evidence>
<proteinExistence type="predicted"/>
<evidence type="ECO:0000259" key="8">
    <source>
        <dbReference type="SMART" id="SM00423"/>
    </source>
</evidence>
<evidence type="ECO:0000256" key="7">
    <source>
        <dbReference type="SAM" id="MobiDB-lite"/>
    </source>
</evidence>
<evidence type="ECO:0000256" key="3">
    <source>
        <dbReference type="ARBA" id="ARBA00022729"/>
    </source>
</evidence>
<sequence>SCVQPPRPSQNVLSSDMTESKFNSTVESRLNISMFYNISFIRSGEAYWVDLESHSKTLVYNVWGYPYNNKRYMELKFNFTFYGHLNEFVRISTSGLINLGDKFITGSSMKSSYMAPLRVNFTSYLSANSKMKYLSTSEQLTWEWNLGEVRMTSDKFFTFQTTLYKNGTFVFAYKNIPFSVLEATIGLSDAFTCEHNMSRPGMKHYTKHNYGQVDLHSVKNYIGNGTAIVFQPLPTCLTYKSCHECSRHETSFDCVWCISAGRCSDGTDRNRQDWITKGCLVDNVTLADQCDSVTPYKTDRNMGTTGRGEDSFFKTNNSFYAPTTAPMITSRTEDMTEEVSTNQTTIQPTEHSENPGTTYRPGLASSSVQLMIRT</sequence>
<keyword evidence="5" id="KW-0472">Membrane</keyword>
<name>A0A8J2JWD6_9HEXA</name>
<dbReference type="AlphaFoldDB" id="A0A8J2JWD6"/>
<comment type="caution">
    <text evidence="9">The sequence shown here is derived from an EMBL/GenBank/DDBJ whole genome shotgun (WGS) entry which is preliminary data.</text>
</comment>
<dbReference type="OrthoDB" id="6285106at2759"/>
<evidence type="ECO:0000256" key="2">
    <source>
        <dbReference type="ARBA" id="ARBA00022692"/>
    </source>
</evidence>
<keyword evidence="2" id="KW-0812">Transmembrane</keyword>
<keyword evidence="3" id="KW-0732">Signal</keyword>
<evidence type="ECO:0000313" key="9">
    <source>
        <dbReference type="EMBL" id="CAG7726554.1"/>
    </source>
</evidence>
<dbReference type="EMBL" id="CAJVCH010137031">
    <property type="protein sequence ID" value="CAG7726554.1"/>
    <property type="molecule type" value="Genomic_DNA"/>
</dbReference>
<protein>
    <recommendedName>
        <fullName evidence="8">PSI domain-containing protein</fullName>
    </recommendedName>
</protein>
<feature type="non-terminal residue" evidence="9">
    <location>
        <position position="1"/>
    </location>
</feature>
<reference evidence="9" key="1">
    <citation type="submission" date="2021-06" db="EMBL/GenBank/DDBJ databases">
        <authorList>
            <person name="Hodson N. C."/>
            <person name="Mongue J. A."/>
            <person name="Jaron S. K."/>
        </authorList>
    </citation>
    <scope>NUCLEOTIDE SEQUENCE</scope>
</reference>
<keyword evidence="6" id="KW-0325">Glycoprotein</keyword>
<evidence type="ECO:0000256" key="5">
    <source>
        <dbReference type="ARBA" id="ARBA00023136"/>
    </source>
</evidence>
<dbReference type="InterPro" id="IPR002165">
    <property type="entry name" value="Plexin_repeat"/>
</dbReference>
<feature type="domain" description="PSI" evidence="8">
    <location>
        <begin position="235"/>
        <end position="280"/>
    </location>
</feature>
<dbReference type="PANTHER" id="PTHR13055:SF12">
    <property type="entry name" value="LD40707P"/>
    <property type="match status" value="1"/>
</dbReference>
<accession>A0A8J2JWD6</accession>